<name>A0A2M9BGC2_9ACTN</name>
<comment type="caution">
    <text evidence="1">The sequence shown here is derived from an EMBL/GenBank/DDBJ whole genome shotgun (WGS) entry which is preliminary data.</text>
</comment>
<dbReference type="Proteomes" id="UP000230842">
    <property type="component" value="Unassembled WGS sequence"/>
</dbReference>
<organism evidence="1 2">
    <name type="scientific">Mumia flava</name>
    <dbReference type="NCBI Taxonomy" id="1348852"/>
    <lineage>
        <taxon>Bacteria</taxon>
        <taxon>Bacillati</taxon>
        <taxon>Actinomycetota</taxon>
        <taxon>Actinomycetes</taxon>
        <taxon>Propionibacteriales</taxon>
        <taxon>Nocardioidaceae</taxon>
        <taxon>Mumia</taxon>
    </lineage>
</organism>
<evidence type="ECO:0000313" key="1">
    <source>
        <dbReference type="EMBL" id="PJJ57006.1"/>
    </source>
</evidence>
<evidence type="ECO:0000313" key="2">
    <source>
        <dbReference type="Proteomes" id="UP000230842"/>
    </source>
</evidence>
<proteinExistence type="predicted"/>
<dbReference type="AlphaFoldDB" id="A0A2M9BGC2"/>
<accession>A0A2M9BGC2</accession>
<gene>
    <name evidence="1" type="ORF">CLV56_1225</name>
</gene>
<reference evidence="1 2" key="1">
    <citation type="submission" date="2017-11" db="EMBL/GenBank/DDBJ databases">
        <title>Genomic Encyclopedia of Archaeal and Bacterial Type Strains, Phase II (KMG-II): From Individual Species to Whole Genera.</title>
        <authorList>
            <person name="Goeker M."/>
        </authorList>
    </citation>
    <scope>NUCLEOTIDE SEQUENCE [LARGE SCALE GENOMIC DNA]</scope>
    <source>
        <strain evidence="1 2">DSM 27763</strain>
    </source>
</reference>
<sequence>MKYLLLIVVVLAVIWFFRVQIMAKVLGQDEARVRRMLGRRKGER</sequence>
<protein>
    <submittedName>
        <fullName evidence="1">Uncharacterized protein</fullName>
    </submittedName>
</protein>
<dbReference type="RefSeq" id="WP_281254194.1">
    <property type="nucleotide sequence ID" value="NZ_PGEZ01000001.1"/>
</dbReference>
<dbReference type="EMBL" id="PGEZ01000001">
    <property type="protein sequence ID" value="PJJ57006.1"/>
    <property type="molecule type" value="Genomic_DNA"/>
</dbReference>
<keyword evidence="2" id="KW-1185">Reference proteome</keyword>